<organism evidence="2 3">
    <name type="scientific">Polaromonas naphthalenivorans (strain CJ2)</name>
    <dbReference type="NCBI Taxonomy" id="365044"/>
    <lineage>
        <taxon>Bacteria</taxon>
        <taxon>Pseudomonadati</taxon>
        <taxon>Pseudomonadota</taxon>
        <taxon>Betaproteobacteria</taxon>
        <taxon>Burkholderiales</taxon>
        <taxon>Comamonadaceae</taxon>
        <taxon>Polaromonas</taxon>
    </lineage>
</organism>
<keyword evidence="3" id="KW-1185">Reference proteome</keyword>
<name>A1VMS5_POLNA</name>
<gene>
    <name evidence="2" type="ordered locus">Pnap_1639</name>
</gene>
<feature type="compositionally biased region" description="Pro residues" evidence="1">
    <location>
        <begin position="112"/>
        <end position="121"/>
    </location>
</feature>
<feature type="region of interest" description="Disordered" evidence="1">
    <location>
        <begin position="72"/>
        <end position="121"/>
    </location>
</feature>
<dbReference type="HOGENOM" id="CLU_2106731_0_0_4"/>
<dbReference type="STRING" id="365044.Pnap_1639"/>
<feature type="region of interest" description="Disordered" evidence="1">
    <location>
        <begin position="1"/>
        <end position="21"/>
    </location>
</feature>
<dbReference type="EMBL" id="CP000529">
    <property type="protein sequence ID" value="ABM36953.1"/>
    <property type="molecule type" value="Genomic_DNA"/>
</dbReference>
<proteinExistence type="predicted"/>
<evidence type="ECO:0000313" key="2">
    <source>
        <dbReference type="EMBL" id="ABM36953.1"/>
    </source>
</evidence>
<protein>
    <submittedName>
        <fullName evidence="2">Uncharacterized protein</fullName>
    </submittedName>
</protein>
<evidence type="ECO:0000313" key="3">
    <source>
        <dbReference type="Proteomes" id="UP000000644"/>
    </source>
</evidence>
<reference evidence="3" key="1">
    <citation type="journal article" date="2009" name="Environ. Microbiol.">
        <title>The genome of Polaromonas naphthalenivorans strain CJ2, isolated from coal tar-contaminated sediment, reveals physiological and metabolic versatility and evolution through extensive horizontal gene transfer.</title>
        <authorList>
            <person name="Yagi J.M."/>
            <person name="Sims D."/>
            <person name="Brettin T."/>
            <person name="Bruce D."/>
            <person name="Madsen E.L."/>
        </authorList>
    </citation>
    <scope>NUCLEOTIDE SEQUENCE [LARGE SCALE GENOMIC DNA]</scope>
    <source>
        <strain evidence="3">CJ2</strain>
    </source>
</reference>
<accession>A1VMS5</accession>
<dbReference type="Proteomes" id="UP000000644">
    <property type="component" value="Chromosome"/>
</dbReference>
<dbReference type="AlphaFoldDB" id="A1VMS5"/>
<sequence length="121" mass="13043">METSQVSLFPQRHCRAQSPGRPSTFQLFKSFFKEPFMKTHATSPLQCLPLTKAGMAIAALCLAGQVLAQAAPNAPANGGSTADPVRPADDHAKHSHREAQPAPVKPQHYPSTPQPPVPTRR</sequence>
<evidence type="ECO:0000256" key="1">
    <source>
        <dbReference type="SAM" id="MobiDB-lite"/>
    </source>
</evidence>
<dbReference type="KEGG" id="pna:Pnap_1639"/>